<dbReference type="Pfam" id="PF05430">
    <property type="entry name" value="Methyltransf_30"/>
    <property type="match status" value="1"/>
</dbReference>
<dbReference type="Gene3D" id="3.40.50.150">
    <property type="entry name" value="Vaccinia Virus protein VP39"/>
    <property type="match status" value="1"/>
</dbReference>
<feature type="region of interest" description="FAD-dependent cmnm(5)s(2)U34 oxidoreductase" evidence="10">
    <location>
        <begin position="252"/>
        <end position="645"/>
    </location>
</feature>
<gene>
    <name evidence="10 13" type="primary">mnmC</name>
    <name evidence="13" type="ORF">GCM10010970_08400</name>
</gene>
<evidence type="ECO:0000256" key="6">
    <source>
        <dbReference type="ARBA" id="ARBA00022694"/>
    </source>
</evidence>
<dbReference type="InterPro" id="IPR006076">
    <property type="entry name" value="FAD-dep_OxRdtase"/>
</dbReference>
<keyword evidence="6 10" id="KW-0819">tRNA processing</keyword>
<evidence type="ECO:0000259" key="12">
    <source>
        <dbReference type="Pfam" id="PF05430"/>
    </source>
</evidence>
<dbReference type="NCBIfam" id="NF002481">
    <property type="entry name" value="PRK01747.1-2"/>
    <property type="match status" value="1"/>
</dbReference>
<evidence type="ECO:0000256" key="5">
    <source>
        <dbReference type="ARBA" id="ARBA00022691"/>
    </source>
</evidence>
<evidence type="ECO:0000259" key="11">
    <source>
        <dbReference type="Pfam" id="PF01266"/>
    </source>
</evidence>
<dbReference type="InterPro" id="IPR029063">
    <property type="entry name" value="SAM-dependent_MTases_sf"/>
</dbReference>
<dbReference type="EC" id="2.1.1.61" evidence="10"/>
<evidence type="ECO:0000256" key="4">
    <source>
        <dbReference type="ARBA" id="ARBA00022679"/>
    </source>
</evidence>
<keyword evidence="14" id="KW-1185">Reference proteome</keyword>
<dbReference type="HAMAP" id="MF_01102">
    <property type="entry name" value="MnmC"/>
    <property type="match status" value="1"/>
</dbReference>
<keyword evidence="4 10" id="KW-0808">Transferase</keyword>
<dbReference type="NCBIfam" id="NF002483">
    <property type="entry name" value="PRK01747.1-4"/>
    <property type="match status" value="1"/>
</dbReference>
<dbReference type="Gene3D" id="3.50.50.60">
    <property type="entry name" value="FAD/NAD(P)-binding domain"/>
    <property type="match status" value="1"/>
</dbReference>
<keyword evidence="2 10" id="KW-0489">Methyltransferase</keyword>
<evidence type="ECO:0000256" key="10">
    <source>
        <dbReference type="HAMAP-Rule" id="MF_01102"/>
    </source>
</evidence>
<dbReference type="InterPro" id="IPR023032">
    <property type="entry name" value="tRNA_MAMT_biosynth_bifunc_MnmC"/>
</dbReference>
<dbReference type="Gene3D" id="3.30.9.10">
    <property type="entry name" value="D-Amino Acid Oxidase, subunit A, domain 2"/>
    <property type="match status" value="1"/>
</dbReference>
<evidence type="ECO:0000313" key="14">
    <source>
        <dbReference type="Proteomes" id="UP000637267"/>
    </source>
</evidence>
<comment type="similarity">
    <text evidence="10">In the N-terminal section; belongs to the methyltransferase superfamily. tRNA (mnm(5)s(2)U34)-methyltransferase family.</text>
</comment>
<dbReference type="InterPro" id="IPR008471">
    <property type="entry name" value="MnmC-like_methylTransf"/>
</dbReference>
<keyword evidence="7 10" id="KW-0274">FAD</keyword>
<accession>A0ABQ2P5X2</accession>
<evidence type="ECO:0000256" key="2">
    <source>
        <dbReference type="ARBA" id="ARBA00022603"/>
    </source>
</evidence>
<keyword evidence="8 10" id="KW-0560">Oxidoreductase</keyword>
<dbReference type="InterPro" id="IPR036188">
    <property type="entry name" value="FAD/NAD-bd_sf"/>
</dbReference>
<proteinExistence type="inferred from homology"/>
<comment type="catalytic activity">
    <reaction evidence="10">
        <text>5-aminomethyl-2-thiouridine(34) in tRNA + S-adenosyl-L-methionine = 5-methylaminomethyl-2-thiouridine(34) in tRNA + S-adenosyl-L-homocysteine + H(+)</text>
        <dbReference type="Rhea" id="RHEA:19569"/>
        <dbReference type="Rhea" id="RHEA-COMP:10195"/>
        <dbReference type="Rhea" id="RHEA-COMP:10197"/>
        <dbReference type="ChEBI" id="CHEBI:15378"/>
        <dbReference type="ChEBI" id="CHEBI:57856"/>
        <dbReference type="ChEBI" id="CHEBI:59789"/>
        <dbReference type="ChEBI" id="CHEBI:74454"/>
        <dbReference type="ChEBI" id="CHEBI:74455"/>
        <dbReference type="EC" id="2.1.1.61"/>
    </reaction>
</comment>
<comment type="similarity">
    <text evidence="10">In the C-terminal section; belongs to the DAO family.</text>
</comment>
<feature type="domain" description="MnmC-like methyltransferase" evidence="12">
    <location>
        <begin position="113"/>
        <end position="232"/>
    </location>
</feature>
<comment type="subcellular location">
    <subcellularLocation>
        <location evidence="10">Cytoplasm</location>
    </subcellularLocation>
</comment>
<evidence type="ECO:0000313" key="13">
    <source>
        <dbReference type="EMBL" id="GGP18992.1"/>
    </source>
</evidence>
<dbReference type="EC" id="1.5.-.-" evidence="10"/>
<dbReference type="EMBL" id="BMLX01000001">
    <property type="protein sequence ID" value="GGP18992.1"/>
    <property type="molecule type" value="Genomic_DNA"/>
</dbReference>
<dbReference type="InterPro" id="IPR047785">
    <property type="entry name" value="tRNA_MNMC2"/>
</dbReference>
<dbReference type="NCBIfam" id="TIGR03197">
    <property type="entry name" value="MnmC_Cterm"/>
    <property type="match status" value="1"/>
</dbReference>
<comment type="cofactor">
    <cofactor evidence="10">
        <name>FAD</name>
        <dbReference type="ChEBI" id="CHEBI:57692"/>
    </cofactor>
</comment>
<evidence type="ECO:0000256" key="8">
    <source>
        <dbReference type="ARBA" id="ARBA00023002"/>
    </source>
</evidence>
<keyword evidence="5 10" id="KW-0949">S-adenosyl-L-methionine</keyword>
<comment type="caution">
    <text evidence="13">The sequence shown here is derived from an EMBL/GenBank/DDBJ whole genome shotgun (WGS) entry which is preliminary data.</text>
</comment>
<evidence type="ECO:0000256" key="3">
    <source>
        <dbReference type="ARBA" id="ARBA00022630"/>
    </source>
</evidence>
<dbReference type="PANTHER" id="PTHR13847">
    <property type="entry name" value="SARCOSINE DEHYDROGENASE-RELATED"/>
    <property type="match status" value="1"/>
</dbReference>
<protein>
    <recommendedName>
        <fullName evidence="10">tRNA 5-methylaminomethyl-2-thiouridine biosynthesis bifunctional protein MnmC</fullName>
        <shortName evidence="10">tRNA mnm(5)s(2)U biosynthesis bifunctional protein</shortName>
    </recommendedName>
    <domain>
        <recommendedName>
            <fullName evidence="10">tRNA (mnm(5)s(2)U34)-methyltransferase</fullName>
            <ecNumber evidence="10">2.1.1.61</ecNumber>
        </recommendedName>
    </domain>
    <domain>
        <recommendedName>
            <fullName evidence="10">FAD-dependent cmnm(5)s(2)U34 oxidoreductase</fullName>
            <ecNumber evidence="10">1.5.-.-</ecNumber>
        </recommendedName>
    </domain>
</protein>
<reference evidence="14" key="1">
    <citation type="journal article" date="2019" name="Int. J. Syst. Evol. Microbiol.">
        <title>The Global Catalogue of Microorganisms (GCM) 10K type strain sequencing project: providing services to taxonomists for standard genome sequencing and annotation.</title>
        <authorList>
            <consortium name="The Broad Institute Genomics Platform"/>
            <consortium name="The Broad Institute Genome Sequencing Center for Infectious Disease"/>
            <person name="Wu L."/>
            <person name="Ma J."/>
        </authorList>
    </citation>
    <scope>NUCLEOTIDE SEQUENCE [LARGE SCALE GENOMIC DNA]</scope>
    <source>
        <strain evidence="14">CGMCC 1.8859</strain>
    </source>
</reference>
<evidence type="ECO:0000256" key="1">
    <source>
        <dbReference type="ARBA" id="ARBA00022490"/>
    </source>
</evidence>
<dbReference type="NCBIfam" id="NF033855">
    <property type="entry name" value="tRNA_MNMC2"/>
    <property type="match status" value="1"/>
</dbReference>
<dbReference type="RefSeq" id="WP_188702638.1">
    <property type="nucleotide sequence ID" value="NZ_BMLX01000001.1"/>
</dbReference>
<keyword evidence="9 10" id="KW-0511">Multifunctional enzyme</keyword>
<dbReference type="PANTHER" id="PTHR13847:SF283">
    <property type="entry name" value="TRNA 5-METHYLAMINOMETHYL-2-THIOURIDINE BIOSYNTHESIS BIFUNCTIONAL PROTEIN MNMC"/>
    <property type="match status" value="1"/>
</dbReference>
<evidence type="ECO:0000256" key="9">
    <source>
        <dbReference type="ARBA" id="ARBA00023268"/>
    </source>
</evidence>
<dbReference type="SUPFAM" id="SSF51905">
    <property type="entry name" value="FAD/NAD(P)-binding domain"/>
    <property type="match status" value="1"/>
</dbReference>
<evidence type="ECO:0000256" key="7">
    <source>
        <dbReference type="ARBA" id="ARBA00022827"/>
    </source>
</evidence>
<dbReference type="Pfam" id="PF01266">
    <property type="entry name" value="DAO"/>
    <property type="match status" value="1"/>
</dbReference>
<comment type="function">
    <text evidence="10">Catalyzes the last two steps in the biosynthesis of 5-methylaminomethyl-2-thiouridine (mnm(5)s(2)U) at the wobble position (U34) in tRNA. Catalyzes the FAD-dependent demodification of cmnm(5)s(2)U34 to nm(5)s(2)U34, followed by the transfer of a methyl group from S-adenosyl-L-methionine to nm(5)s(2)U34, to form mnm(5)s(2)U34.</text>
</comment>
<feature type="domain" description="FAD dependent oxidoreductase" evidence="11">
    <location>
        <begin position="250"/>
        <end position="601"/>
    </location>
</feature>
<feature type="region of interest" description="tRNA (mnm(5)s(2)U34)-methyltransferase" evidence="10">
    <location>
        <begin position="1"/>
        <end position="234"/>
    </location>
</feature>
<dbReference type="InterPro" id="IPR017610">
    <property type="entry name" value="tRNA_S-uridine_synth_MnmC_C"/>
</dbReference>
<keyword evidence="1 10" id="KW-0963">Cytoplasm</keyword>
<name>A0ABQ2P5X2_9NEIS</name>
<keyword evidence="3 10" id="KW-0285">Flavoprotein</keyword>
<sequence>MPYPAIVPAELAFAKDQIPWSRIYDDIYHSDNGGEAQVQHVFMAGNGLPERWRERDVFTIAETGFGQGLSFLVTWQAWQNDPQRATRLHFVSVEKHPFSTEDLAVLHQRYPALAALSAELLAQWPQLTPGFHRLNLDGGRVTLTLLLGEAVTLLSQLDARIDAIYLDGFSPDKNADIWSVDVLRALWRNTTPDTTLATYTVARTVRDALTEAGFAPHKETGFGSKRKRLAGTVAHAPHSRPVYAGERQALVIGAGMAGCAVAERLAARGWQVTVLDQSATPAQGASGNHVGLMHAHFTRDDNLLARLTRAGSEFTLQHLAGFATAPQQPVWGRPGLVQVARTADQAQTFRTIAHSGDWPAAMLRWLEPDQVAQQFSLATDWGAWWFERGAWVQPRSFCEASLARYADRIRFIGNQHVAQLGYVDGDWCASDSAGQLLARAPVAVLAHAFAAKQLPLAAELPLTASQRSTTLIAEGALPPVQAGISGAGYVTPALDGWHTTGAAVAQTGQETAAAAENIQRSQALFADCAITPAQTGRTRLCVRPGSADRMPLVGALPLPAHQQGKAHQLFHIRRYPDLYGLLGLGSRGLTFAPLAAELIAAQLNGEPLPLERDLVQAIDPARFLLRALRKGLPWPPQETAEVDDD</sequence>
<dbReference type="Proteomes" id="UP000637267">
    <property type="component" value="Unassembled WGS sequence"/>
</dbReference>
<organism evidence="13 14">
    <name type="scientific">Silvimonas iriomotensis</name>
    <dbReference type="NCBI Taxonomy" id="449662"/>
    <lineage>
        <taxon>Bacteria</taxon>
        <taxon>Pseudomonadati</taxon>
        <taxon>Pseudomonadota</taxon>
        <taxon>Betaproteobacteria</taxon>
        <taxon>Neisseriales</taxon>
        <taxon>Chitinibacteraceae</taxon>
        <taxon>Silvimonas</taxon>
    </lineage>
</organism>